<dbReference type="AlphaFoldDB" id="A0A8J4TXR1"/>
<evidence type="ECO:0000259" key="2">
    <source>
        <dbReference type="Pfam" id="PF15363"/>
    </source>
</evidence>
<feature type="compositionally biased region" description="Acidic residues" evidence="1">
    <location>
        <begin position="251"/>
        <end position="267"/>
    </location>
</feature>
<feature type="compositionally biased region" description="Acidic residues" evidence="1">
    <location>
        <begin position="11"/>
        <end position="20"/>
    </location>
</feature>
<evidence type="ECO:0000313" key="3">
    <source>
        <dbReference type="EMBL" id="KAF5906011.1"/>
    </source>
</evidence>
<comment type="caution">
    <text evidence="3">The sequence shown here is derived from an EMBL/GenBank/DDBJ whole genome shotgun (WGS) entry which is preliminary data.</text>
</comment>
<gene>
    <name evidence="3" type="ORF">DAT39_004206</name>
</gene>
<accession>A0A8J4TXR1</accession>
<protein>
    <submittedName>
        <fullName evidence="3">Fibrous sheath CABYR-binding protein-like</fullName>
    </submittedName>
</protein>
<organism evidence="3 4">
    <name type="scientific">Clarias magur</name>
    <name type="common">Asian catfish</name>
    <name type="synonym">Macropteronotus magur</name>
    <dbReference type="NCBI Taxonomy" id="1594786"/>
    <lineage>
        <taxon>Eukaryota</taxon>
        <taxon>Metazoa</taxon>
        <taxon>Chordata</taxon>
        <taxon>Craniata</taxon>
        <taxon>Vertebrata</taxon>
        <taxon>Euteleostomi</taxon>
        <taxon>Actinopterygii</taxon>
        <taxon>Neopterygii</taxon>
        <taxon>Teleostei</taxon>
        <taxon>Ostariophysi</taxon>
        <taxon>Siluriformes</taxon>
        <taxon>Clariidae</taxon>
        <taxon>Clarias</taxon>
    </lineage>
</organism>
<dbReference type="OrthoDB" id="8942133at2759"/>
<evidence type="ECO:0000256" key="1">
    <source>
        <dbReference type="SAM" id="MobiDB-lite"/>
    </source>
</evidence>
<feature type="region of interest" description="Disordered" evidence="1">
    <location>
        <begin position="59"/>
        <end position="309"/>
    </location>
</feature>
<sequence length="742" mass="82393">MESGSKIAGNVDEDDYEEGYLDNLNRTAPAPSIPMTAAWGPSNPFADTWAQPTSINITSSSLDIKTADPETPTKSPAETWLEKPLGHLTEPHHEVREEMESSVPVDGINLCAPPIGMSQSSTLSGTALAAHSSSETSTPEELRDYDSSSGVESRSDKQQTPVPTAQPDQDQDLGIHLERGDGEEEEAETLPADEILGDAPTAPASVPSSPTTSGDEASDTEGEMQINEPDAPTDETAALDSPTASRNLPALEEDEEATDMQAGEEDGGTPQSANSVASYGFDCSVSNSNAHSTAESCGKSPGIFSLENEDQLPEEAKDPSLIKELTLPAAAAQAEDLLGCPVDLLPLGQQGESHANADDQYLLCGKTGASALEESDPESPMHLSPQHGDSTDGQPPYYSTICDNTDSFLAGNNNLTLPSCQEVKYGNLPSFPPEVNSKHYPTLAQNAHRHYKCLIPQPQQQKQPTNWVVELNRLPAPCLPQAPQVCQLKRLEQHQLRLRHILQRQEQEKKQRLWLDGERQRQELQKHLERQQTLRQWQKQERQRIEWQKQLQRQHQELLQLQLHEERRQRRQLLQWQLDLEQRLKRQQKVQSTKRISPSCGLCTIYEAMEISEGEDTEKTNALLRKEFRGQAKPSKLPLHLRNRHLHQLPQYERNWNAKMDVVQKLIDQALLLEGENGCPPLLYLPGQGGGTLSHMESSSWPQVLHQLNHKSATITSVSSYSPTWGSSPHDDWTIVELETYH</sequence>
<dbReference type="PANTHER" id="PTHR22427:SF8">
    <property type="entry name" value="PROLINE-RICH PROTEIN 36"/>
    <property type="match status" value="1"/>
</dbReference>
<proteinExistence type="predicted"/>
<feature type="region of interest" description="Disordered" evidence="1">
    <location>
        <begin position="371"/>
        <end position="395"/>
    </location>
</feature>
<dbReference type="InterPro" id="IPR027907">
    <property type="entry name" value="BTBD8_C"/>
</dbReference>
<dbReference type="PANTHER" id="PTHR22427">
    <property type="entry name" value="GH15728P"/>
    <property type="match status" value="1"/>
</dbReference>
<keyword evidence="4" id="KW-1185">Reference proteome</keyword>
<name>A0A8J4TXR1_CLAMG</name>
<feature type="compositionally biased region" description="Low complexity" evidence="1">
    <location>
        <begin position="189"/>
        <end position="213"/>
    </location>
</feature>
<feature type="compositionally biased region" description="Polar residues" evidence="1">
    <location>
        <begin position="117"/>
        <end position="139"/>
    </location>
</feature>
<feature type="region of interest" description="Disordered" evidence="1">
    <location>
        <begin position="1"/>
        <end position="32"/>
    </location>
</feature>
<dbReference type="Pfam" id="PF15363">
    <property type="entry name" value="BTBD8_C"/>
    <property type="match status" value="1"/>
</dbReference>
<feature type="compositionally biased region" description="Basic and acidic residues" evidence="1">
    <location>
        <begin position="80"/>
        <end position="99"/>
    </location>
</feature>
<feature type="domain" description="BTB/POZ" evidence="2">
    <location>
        <begin position="699"/>
        <end position="742"/>
    </location>
</feature>
<feature type="compositionally biased region" description="Polar residues" evidence="1">
    <location>
        <begin position="284"/>
        <end position="295"/>
    </location>
</feature>
<evidence type="ECO:0000313" key="4">
    <source>
        <dbReference type="Proteomes" id="UP000727407"/>
    </source>
</evidence>
<dbReference type="Proteomes" id="UP000727407">
    <property type="component" value="Unassembled WGS sequence"/>
</dbReference>
<feature type="compositionally biased region" description="Polar residues" evidence="1">
    <location>
        <begin position="147"/>
        <end position="168"/>
    </location>
</feature>
<reference evidence="3" key="1">
    <citation type="submission" date="2020-07" db="EMBL/GenBank/DDBJ databases">
        <title>Clarias magur genome sequencing, assembly and annotation.</title>
        <authorList>
            <person name="Kushwaha B."/>
            <person name="Kumar R."/>
            <person name="Das P."/>
            <person name="Joshi C.G."/>
            <person name="Kumar D."/>
            <person name="Nagpure N.S."/>
            <person name="Pandey M."/>
            <person name="Agarwal S."/>
            <person name="Srivastava S."/>
            <person name="Singh M."/>
            <person name="Sahoo L."/>
            <person name="Jayasankar P."/>
            <person name="Meher P.K."/>
            <person name="Koringa P.G."/>
            <person name="Iquebal M.A."/>
            <person name="Das S.P."/>
            <person name="Bit A."/>
            <person name="Patnaik S."/>
            <person name="Patel N."/>
            <person name="Shah T.M."/>
            <person name="Hinsu A."/>
            <person name="Jena J.K."/>
        </authorList>
    </citation>
    <scope>NUCLEOTIDE SEQUENCE</scope>
    <source>
        <strain evidence="3">CIFAMagur01</strain>
        <tissue evidence="3">Testis</tissue>
    </source>
</reference>
<dbReference type="EMBL" id="QNUK01000038">
    <property type="protein sequence ID" value="KAF5906011.1"/>
    <property type="molecule type" value="Genomic_DNA"/>
</dbReference>